<evidence type="ECO:0000256" key="5">
    <source>
        <dbReference type="ARBA" id="ARBA00022490"/>
    </source>
</evidence>
<keyword evidence="28" id="KW-1185">Reference proteome</keyword>
<evidence type="ECO:0000256" key="4">
    <source>
        <dbReference type="ARBA" id="ARBA00022448"/>
    </source>
</evidence>
<evidence type="ECO:0000256" key="2">
    <source>
        <dbReference type="ARBA" id="ARBA00004496"/>
    </source>
</evidence>
<dbReference type="InterPro" id="IPR004557">
    <property type="entry name" value="PrmC-related"/>
</dbReference>
<evidence type="ECO:0000313" key="28">
    <source>
        <dbReference type="Proteomes" id="UP000092445"/>
    </source>
</evidence>
<accession>A0A1B0A5Y0</accession>
<evidence type="ECO:0000256" key="10">
    <source>
        <dbReference type="ARBA" id="ARBA00022927"/>
    </source>
</evidence>
<dbReference type="PANTHER" id="PTHR12363">
    <property type="entry name" value="TRANSPORTIN 3 AND IMPORTIN 13"/>
    <property type="match status" value="1"/>
</dbReference>
<dbReference type="GO" id="GO:0036009">
    <property type="term" value="F:protein-glutamine N-methyltransferase activity"/>
    <property type="evidence" value="ECO:0007669"/>
    <property type="project" value="UniProtKB-ARBA"/>
</dbReference>
<keyword evidence="6" id="KW-0597">Phosphoprotein</keyword>
<keyword evidence="11" id="KW-0007">Acetylation</keyword>
<dbReference type="FunFam" id="3.40.50.150:FF:000077">
    <property type="entry name" value="HemK methyltransferase family member 2"/>
    <property type="match status" value="1"/>
</dbReference>
<keyword evidence="12" id="KW-0539">Nucleus</keyword>
<comment type="function">
    <text evidence="15">Methyltransferase that can methylate proteins and, to a lower extent, arsenic. Catalytic subunit of a heterodimer with TRMT112, which monomethylates 'Lys-12' of histone H4 (H4K12me1), a modification present at the promoters of numerous genes encoding cell cycle regulators. Catalytic subunit of a heterodimer with TRMT112, which catalyzes N5-methylation of Glu residue of proteins with a Gly-Gln-Xaa-Xaa-Xaa-Arg motif. Methylates ETF1 on 'Gln-185'; ETF1 needs to be complexed to ERF3 in its GTP-bound form to be efficiently methylated. May also play a role in the modulation of arsenic-induced toxicity by mediating the conversion of monomethylarsonous acid (3+) into the less toxic dimethylarsonic acid. It however only plays a limited role in arsenic metabolism compared with AS3MT.</text>
</comment>
<comment type="catalytic activity">
    <reaction evidence="13">
        <text>L-lysyl-[histone] + S-adenosyl-L-methionine = N(6)-methyl-L-lysyl-[histone] + S-adenosyl-L-homocysteine + H(+)</text>
        <dbReference type="Rhea" id="RHEA:10024"/>
        <dbReference type="Rhea" id="RHEA-COMP:9845"/>
        <dbReference type="Rhea" id="RHEA-COMP:9846"/>
        <dbReference type="ChEBI" id="CHEBI:15378"/>
        <dbReference type="ChEBI" id="CHEBI:29969"/>
        <dbReference type="ChEBI" id="CHEBI:57856"/>
        <dbReference type="ChEBI" id="CHEBI:59789"/>
        <dbReference type="ChEBI" id="CHEBI:61929"/>
    </reaction>
    <physiologicalReaction direction="left-to-right" evidence="13">
        <dbReference type="Rhea" id="RHEA:10025"/>
    </physiologicalReaction>
</comment>
<dbReference type="GO" id="GO:0032259">
    <property type="term" value="P:methylation"/>
    <property type="evidence" value="ECO:0007669"/>
    <property type="project" value="UniProtKB-KW"/>
</dbReference>
<evidence type="ECO:0000256" key="6">
    <source>
        <dbReference type="ARBA" id="ARBA00022553"/>
    </source>
</evidence>
<dbReference type="GO" id="GO:0031267">
    <property type="term" value="F:small GTPase binding"/>
    <property type="evidence" value="ECO:0007669"/>
    <property type="project" value="InterPro"/>
</dbReference>
<evidence type="ECO:0000256" key="23">
    <source>
        <dbReference type="ARBA" id="ARBA00083337"/>
    </source>
</evidence>
<evidence type="ECO:0000256" key="22">
    <source>
        <dbReference type="ARBA" id="ARBA00080992"/>
    </source>
</evidence>
<dbReference type="InterPro" id="IPR029063">
    <property type="entry name" value="SAM-dependent_MTases_sf"/>
</dbReference>
<reference evidence="28" key="1">
    <citation type="submission" date="2014-03" db="EMBL/GenBank/DDBJ databases">
        <authorList>
            <person name="Aksoy S."/>
            <person name="Warren W."/>
            <person name="Wilson R.K."/>
        </authorList>
    </citation>
    <scope>NUCLEOTIDE SEQUENCE [LARGE SCALE GENOMIC DNA]</scope>
    <source>
        <strain evidence="28">IAEA</strain>
    </source>
</reference>
<dbReference type="InterPro" id="IPR001494">
    <property type="entry name" value="Importin-beta_N"/>
</dbReference>
<dbReference type="SUPFAM" id="SSF48371">
    <property type="entry name" value="ARM repeat"/>
    <property type="match status" value="1"/>
</dbReference>
<dbReference type="SMART" id="SM00913">
    <property type="entry name" value="IBN_N"/>
    <property type="match status" value="1"/>
</dbReference>
<evidence type="ECO:0000256" key="7">
    <source>
        <dbReference type="ARBA" id="ARBA00022603"/>
    </source>
</evidence>
<dbReference type="InterPro" id="IPR013598">
    <property type="entry name" value="Exportin-1/Importin-b-like"/>
</dbReference>
<dbReference type="FunFam" id="1.25.10.10:FF:000079">
    <property type="entry name" value="transportin-3 isoform X1"/>
    <property type="match status" value="1"/>
</dbReference>
<comment type="subcellular location">
    <subcellularLocation>
        <location evidence="2">Cytoplasm</location>
    </subcellularLocation>
    <subcellularLocation>
        <location evidence="1">Nucleus envelope</location>
    </subcellularLocation>
</comment>
<dbReference type="PANTHER" id="PTHR12363:SF42">
    <property type="entry name" value="TRANSPORTIN-3"/>
    <property type="match status" value="1"/>
</dbReference>
<organism evidence="27 28">
    <name type="scientific">Glossina pallidipes</name>
    <name type="common">Tsetse fly</name>
    <dbReference type="NCBI Taxonomy" id="7398"/>
    <lineage>
        <taxon>Eukaryota</taxon>
        <taxon>Metazoa</taxon>
        <taxon>Ecdysozoa</taxon>
        <taxon>Arthropoda</taxon>
        <taxon>Hexapoda</taxon>
        <taxon>Insecta</taxon>
        <taxon>Pterygota</taxon>
        <taxon>Neoptera</taxon>
        <taxon>Endopterygota</taxon>
        <taxon>Diptera</taxon>
        <taxon>Brachycera</taxon>
        <taxon>Muscomorpha</taxon>
        <taxon>Hippoboscoidea</taxon>
        <taxon>Glossinidae</taxon>
        <taxon>Glossina</taxon>
    </lineage>
</organism>
<dbReference type="AlphaFoldDB" id="A0A1B0A5Y0"/>
<evidence type="ECO:0000256" key="24">
    <source>
        <dbReference type="ARBA" id="ARBA00093624"/>
    </source>
</evidence>
<evidence type="ECO:0000259" key="26">
    <source>
        <dbReference type="SMART" id="SM00913"/>
    </source>
</evidence>
<dbReference type="STRING" id="7398.A0A1B0A5Y0"/>
<evidence type="ECO:0000256" key="8">
    <source>
        <dbReference type="ARBA" id="ARBA00022679"/>
    </source>
</evidence>
<sequence length="1143" mass="129863">METPYTDHLSDTDYENVYEPSQDSFLLLDALEIDLKFIEQELKPNLCLEIGPGSGIIITALAKRLSSTLCLAIDINRFATCATKLTAQRNGAEVECICGNLVDNVRCNLIDLLLFNPPYVVTADEEIRDAKSNLVHSWAGGKHGRRVIDVLLAKLPEILSPRGVLYLLLLKENKPEEVMQALTKLGFKSEKLIERRIPDLCKKYREFDKEWICLINQMMMEVAPTTDLVYQGICTLFHNTNPREKEKASKWLEEFQKSIYSWTIADELLQQKRDLHSCYFAAQTMRNKIQNSFNELPPSSHESLRDSLITHIGQITIDTDNIIVTQLCLALADLSLLMASWKQPILDLLDMLSPQPQSMWPLLEILTLIPEEMDSRYLRLGANRREEVHLQLEAAAPKVMEYLCMCMHVSETNQEKILNATLRCYSTWVAIHAIRLQQSAQNPLTQQVFKLLSMESTSRKLHDTATECMCALLSTSLDPQFKLQIFNCICMLEPAYHNSVGTEDIDKTMNYCRIFTVLCEAFFFEMLQSDDMPHYSIKGLDLVLICVGHFDYEVAEITFNLWYSLSEELFQRNNDTLTAHFKPHIERLLGALYRLAQMESDQEGLLDENDSFSDFRRKVSDLIKDVAFIVGSGACFKQMFLLLQSPGTTWESTESALFIMQNVAKNIIPDENEIIPKVVEAILNLTDKTHIAVRYTSIMLLGELCDWIENHPETLQAVLDFLLCSLQQKNGLAAAAAIALTSICSSCRQKMTCHIFGLVNIAGSLDSFEINNDLAIGLLKGISLILSRLPRNQLETAMREIIRFQLEPLAELVKSGPVTVVCKGERTDPAYWVDRACAVIRHTNPDVSTEEIHPTLQILNETWPLISQIMDKYQTDVRVMERTCRLIRYGVRMVRKQASLLVEPLINQMVCLYTLHHHSCFLYLGSVFVDEFAKVDECINGLLAMLKAFIEPTFKMLQVENGLKNNPDTVDDFFRLCSRFIDCCPLPFLQSALVTPIFQCALLACTLDHREANSSVMKFFCNLLKWGRSNNYRLSECKPLVVEIAQQNGEALVMNLVHASVFCLHSYMLPDVAEVVTELKAVVTNEQMESYLKTALDALPRKNSGGYVTATQLQLDEFCNTVMRATAPKSVTVALKTFTRLFR</sequence>
<dbReference type="Pfam" id="PF24138">
    <property type="entry name" value="TPR_TNPO3_IPO13_2nd"/>
    <property type="match status" value="1"/>
</dbReference>
<dbReference type="InterPro" id="IPR011989">
    <property type="entry name" value="ARM-like"/>
</dbReference>
<evidence type="ECO:0000256" key="21">
    <source>
        <dbReference type="ARBA" id="ARBA00076540"/>
    </source>
</evidence>
<dbReference type="VEuPathDB" id="VectorBase:GPAI035451"/>
<dbReference type="Pfam" id="PF08389">
    <property type="entry name" value="Xpo1"/>
    <property type="match status" value="1"/>
</dbReference>
<evidence type="ECO:0000256" key="16">
    <source>
        <dbReference type="ARBA" id="ARBA00060097"/>
    </source>
</evidence>
<evidence type="ECO:0000256" key="19">
    <source>
        <dbReference type="ARBA" id="ARBA00067328"/>
    </source>
</evidence>
<keyword evidence="8" id="KW-0808">Transferase</keyword>
<dbReference type="InterPro" id="IPR058537">
    <property type="entry name" value="TPR_TNPO3_IPO13_4th"/>
</dbReference>
<keyword evidence="10" id="KW-0653">Protein transport</keyword>
<evidence type="ECO:0000256" key="20">
    <source>
        <dbReference type="ARBA" id="ARBA00075330"/>
    </source>
</evidence>
<dbReference type="Pfam" id="PF03810">
    <property type="entry name" value="IBN_N"/>
    <property type="match status" value="1"/>
</dbReference>
<keyword evidence="4" id="KW-0813">Transport</keyword>
<dbReference type="InterPro" id="IPR016024">
    <property type="entry name" value="ARM-type_fold"/>
</dbReference>
<evidence type="ECO:0000256" key="12">
    <source>
        <dbReference type="ARBA" id="ARBA00023242"/>
    </source>
</evidence>
<comment type="function">
    <text evidence="16">Importin, which transports target proteins into the nucleus. Specifically mediates the nuclear import of splicing factor serine/arginine (SR) proteins, such as RBM4, SFRS1 and SFRS2, by recognizing phosphorylated SR domains. Also mediates the nuclear import of serine/arginine (SR) protein CPSF6, independently of CPSF6 phosphorylation. The nuclear import process is regulated by the small GTPase Ran that partitions between cytoplasm and nucleus in the predominantly GDP- and GTP-bound form, respectively. Importin associates with target cargo proteins in the cytoplasm, and the competitive binding of GTP-bound Ran induces the release of cargos in the nucleus.</text>
</comment>
<dbReference type="InterPro" id="IPR007848">
    <property type="entry name" value="Small_mtfrase_dom"/>
</dbReference>
<dbReference type="GO" id="GO:0006606">
    <property type="term" value="P:protein import into nucleus"/>
    <property type="evidence" value="ECO:0007669"/>
    <property type="project" value="TreeGrafter"/>
</dbReference>
<evidence type="ECO:0000256" key="17">
    <source>
        <dbReference type="ARBA" id="ARBA00062344"/>
    </source>
</evidence>
<evidence type="ECO:0000313" key="27">
    <source>
        <dbReference type="EnsemblMetazoa" id="GPAI035451-PA"/>
    </source>
</evidence>
<comment type="subunit">
    <text evidence="18">Interacts with (GTP-bound) Ran. Interacts with (phosphorylated) SFRS1 and SFRS2; leading to their nuclear import. Interacts with NUP62. Interacts with RBM4. Interacts with CPSF6, promoting its nuclear import.</text>
</comment>
<dbReference type="InterPro" id="IPR051345">
    <property type="entry name" value="Importin_beta-like_NTR"/>
</dbReference>
<dbReference type="Gene3D" id="3.40.50.150">
    <property type="entry name" value="Vaccinia Virus protein VP39"/>
    <property type="match status" value="1"/>
</dbReference>
<evidence type="ECO:0000256" key="1">
    <source>
        <dbReference type="ARBA" id="ARBA00004259"/>
    </source>
</evidence>
<feature type="domain" description="Importin N-terminal" evidence="26">
    <location>
        <begin position="248"/>
        <end position="314"/>
    </location>
</feature>
<dbReference type="NCBIfam" id="TIGR00537">
    <property type="entry name" value="hemK_rel_arch"/>
    <property type="match status" value="1"/>
</dbReference>
<dbReference type="GO" id="GO:0003676">
    <property type="term" value="F:nucleic acid binding"/>
    <property type="evidence" value="ECO:0007669"/>
    <property type="project" value="InterPro"/>
</dbReference>
<dbReference type="Pfam" id="PF24139">
    <property type="entry name" value="TPR_TNPO3_IPO13_4th"/>
    <property type="match status" value="1"/>
</dbReference>
<reference evidence="27" key="2">
    <citation type="submission" date="2020-05" db="UniProtKB">
        <authorList>
            <consortium name="EnsemblMetazoa"/>
        </authorList>
    </citation>
    <scope>IDENTIFICATION</scope>
    <source>
        <strain evidence="27">IAEA</strain>
    </source>
</reference>
<evidence type="ECO:0000256" key="13">
    <source>
        <dbReference type="ARBA" id="ARBA00048619"/>
    </source>
</evidence>
<comment type="subunit">
    <text evidence="17">Heterodimer; heterodimerization with TRMT112 is required for S-adenosyl-L-methionine-binding.</text>
</comment>
<dbReference type="SUPFAM" id="SSF53335">
    <property type="entry name" value="S-adenosyl-L-methionine-dependent methyltransferases"/>
    <property type="match status" value="1"/>
</dbReference>
<protein>
    <recommendedName>
        <fullName evidence="24">Methyltransferase HEMK2</fullName>
    </recommendedName>
    <alternativeName>
        <fullName evidence="23">HemK methyltransferase family member 2</fullName>
    </alternativeName>
    <alternativeName>
        <fullName evidence="21">Lysine N-methyltransferase 9</fullName>
    </alternativeName>
    <alternativeName>
        <fullName evidence="20">Methylarsonite methyltransferase N6AMT1</fullName>
    </alternativeName>
    <alternativeName>
        <fullName evidence="25">Methyltransferase N6AMT1</fullName>
    </alternativeName>
    <alternativeName>
        <fullName evidence="22">Protein N(5)-glutamine methyltransferase</fullName>
    </alternativeName>
    <alternativeName>
        <fullName evidence="19">Transportin-3</fullName>
    </alternativeName>
</protein>
<evidence type="ECO:0000256" key="3">
    <source>
        <dbReference type="ARBA" id="ARBA00006149"/>
    </source>
</evidence>
<comment type="similarity">
    <text evidence="3">Belongs to the eukaryotic/archaeal PrmC-related family.</text>
</comment>
<dbReference type="Gene3D" id="1.25.10.10">
    <property type="entry name" value="Leucine-rich Repeat Variant"/>
    <property type="match status" value="1"/>
</dbReference>
<evidence type="ECO:0000256" key="14">
    <source>
        <dbReference type="ARBA" id="ARBA00050903"/>
    </source>
</evidence>
<proteinExistence type="inferred from homology"/>
<dbReference type="Pfam" id="PF24140">
    <property type="entry name" value="TPR_TNPO3_IPO13_3rd"/>
    <property type="match status" value="1"/>
</dbReference>
<dbReference type="Pfam" id="PF05175">
    <property type="entry name" value="MTS"/>
    <property type="match status" value="1"/>
</dbReference>
<evidence type="ECO:0000256" key="11">
    <source>
        <dbReference type="ARBA" id="ARBA00022990"/>
    </source>
</evidence>
<dbReference type="InterPro" id="IPR057941">
    <property type="entry name" value="TPR_TNPO3_IPO13_2nd"/>
</dbReference>
<evidence type="ECO:0000256" key="9">
    <source>
        <dbReference type="ARBA" id="ARBA00022691"/>
    </source>
</evidence>
<keyword evidence="9" id="KW-0949">S-adenosyl-L-methionine</keyword>
<dbReference type="Proteomes" id="UP000092445">
    <property type="component" value="Unassembled WGS sequence"/>
</dbReference>
<name>A0A1B0A5Y0_GLOPL</name>
<evidence type="ECO:0000256" key="18">
    <source>
        <dbReference type="ARBA" id="ARBA00063116"/>
    </source>
</evidence>
<evidence type="ECO:0000256" key="25">
    <source>
        <dbReference type="ARBA" id="ARBA00093667"/>
    </source>
</evidence>
<keyword evidence="5" id="KW-0963">Cytoplasm</keyword>
<dbReference type="EnsemblMetazoa" id="GPAI035451-RA">
    <property type="protein sequence ID" value="GPAI035451-PA"/>
    <property type="gene ID" value="GPAI035451"/>
</dbReference>
<comment type="catalytic activity">
    <reaction evidence="14">
        <text>methylarsonous acid + S-adenosyl-L-methionine = dimethylarsinate + S-adenosyl-L-homocysteine + 2 H(+)</text>
        <dbReference type="Rhea" id="RHEA:11684"/>
        <dbReference type="ChEBI" id="CHEBI:15378"/>
        <dbReference type="ChEBI" id="CHEBI:16223"/>
        <dbReference type="ChEBI" id="CHEBI:17826"/>
        <dbReference type="ChEBI" id="CHEBI:57856"/>
        <dbReference type="ChEBI" id="CHEBI:59789"/>
    </reaction>
</comment>
<dbReference type="GO" id="GO:0005635">
    <property type="term" value="C:nuclear envelope"/>
    <property type="evidence" value="ECO:0007669"/>
    <property type="project" value="UniProtKB-SubCell"/>
</dbReference>
<keyword evidence="7" id="KW-0489">Methyltransferase</keyword>
<evidence type="ECO:0000256" key="15">
    <source>
        <dbReference type="ARBA" id="ARBA00053180"/>
    </source>
</evidence>
<dbReference type="GO" id="GO:0005737">
    <property type="term" value="C:cytoplasm"/>
    <property type="evidence" value="ECO:0007669"/>
    <property type="project" value="UniProtKB-SubCell"/>
</dbReference>
<dbReference type="PROSITE" id="PS00092">
    <property type="entry name" value="N6_MTASE"/>
    <property type="match status" value="1"/>
</dbReference>
<dbReference type="InterPro" id="IPR002052">
    <property type="entry name" value="DNA_methylase_N6_adenine_CS"/>
</dbReference>
<dbReference type="InterPro" id="IPR057942">
    <property type="entry name" value="TPR_TNPO3_IPO13_3rd"/>
</dbReference>